<dbReference type="PANTHER" id="PTHR21726:SF59">
    <property type="entry name" value="DUF4378 DOMAIN PROTEIN"/>
    <property type="match status" value="1"/>
</dbReference>
<dbReference type="AlphaFoldDB" id="A0A9D5AU86"/>
<feature type="domain" description="DUF4378" evidence="1">
    <location>
        <begin position="1"/>
        <end position="96"/>
    </location>
</feature>
<organism evidence="2 3">
    <name type="scientific">Pisum sativum</name>
    <name type="common">Garden pea</name>
    <name type="synonym">Lathyrus oleraceus</name>
    <dbReference type="NCBI Taxonomy" id="3888"/>
    <lineage>
        <taxon>Eukaryota</taxon>
        <taxon>Viridiplantae</taxon>
        <taxon>Streptophyta</taxon>
        <taxon>Embryophyta</taxon>
        <taxon>Tracheophyta</taxon>
        <taxon>Spermatophyta</taxon>
        <taxon>Magnoliopsida</taxon>
        <taxon>eudicotyledons</taxon>
        <taxon>Gunneridae</taxon>
        <taxon>Pentapetalae</taxon>
        <taxon>rosids</taxon>
        <taxon>fabids</taxon>
        <taxon>Fabales</taxon>
        <taxon>Fabaceae</taxon>
        <taxon>Papilionoideae</taxon>
        <taxon>50 kb inversion clade</taxon>
        <taxon>NPAAA clade</taxon>
        <taxon>Hologalegina</taxon>
        <taxon>IRL clade</taxon>
        <taxon>Fabeae</taxon>
        <taxon>Lathyrus</taxon>
    </lineage>
</organism>
<sequence>LFDYVSECLESRCEQAFVGSCKSWPRWVTSIQRKNILAEELYKEMLSFRNMEDVMAEELLSNDMSRGYGKWLDFDIEAFEEGLEVEEDIVESLIDELLSDLLVV</sequence>
<dbReference type="InterPro" id="IPR025486">
    <property type="entry name" value="DUF4378"/>
</dbReference>
<dbReference type="EMBL" id="JAMSHJ010000003">
    <property type="protein sequence ID" value="KAI5424537.1"/>
    <property type="molecule type" value="Genomic_DNA"/>
</dbReference>
<accession>A0A9D5AU86</accession>
<evidence type="ECO:0000313" key="3">
    <source>
        <dbReference type="Proteomes" id="UP001058974"/>
    </source>
</evidence>
<protein>
    <recommendedName>
        <fullName evidence="1">DUF4378 domain-containing protein</fullName>
    </recommendedName>
</protein>
<dbReference type="PANTHER" id="PTHR21726">
    <property type="entry name" value="PHOSPHATIDYLINOSITOL N-ACETYLGLUCOSAMINYLTRANSFERASE SUBUNIT P DOWN SYNDROME CRITICAL REGION PROTEIN 5 -RELATED"/>
    <property type="match status" value="1"/>
</dbReference>
<dbReference type="Proteomes" id="UP001058974">
    <property type="component" value="Chromosome 3"/>
</dbReference>
<gene>
    <name evidence="2" type="ORF">KIW84_030640</name>
</gene>
<name>A0A9D5AU86_PEA</name>
<dbReference type="Gramene" id="Psat03G0064000-T3">
    <property type="protein sequence ID" value="KAI5424537.1"/>
    <property type="gene ID" value="KIW84_030640"/>
</dbReference>
<reference evidence="2 3" key="1">
    <citation type="journal article" date="2022" name="Nat. Genet.">
        <title>Improved pea reference genome and pan-genome highlight genomic features and evolutionary characteristics.</title>
        <authorList>
            <person name="Yang T."/>
            <person name="Liu R."/>
            <person name="Luo Y."/>
            <person name="Hu S."/>
            <person name="Wang D."/>
            <person name="Wang C."/>
            <person name="Pandey M.K."/>
            <person name="Ge S."/>
            <person name="Xu Q."/>
            <person name="Li N."/>
            <person name="Li G."/>
            <person name="Huang Y."/>
            <person name="Saxena R.K."/>
            <person name="Ji Y."/>
            <person name="Li M."/>
            <person name="Yan X."/>
            <person name="He Y."/>
            <person name="Liu Y."/>
            <person name="Wang X."/>
            <person name="Xiang C."/>
            <person name="Varshney R.K."/>
            <person name="Ding H."/>
            <person name="Gao S."/>
            <person name="Zong X."/>
        </authorList>
    </citation>
    <scope>NUCLEOTIDE SEQUENCE [LARGE SCALE GENOMIC DNA]</scope>
    <source>
        <strain evidence="2 3">cv. Zhongwan 6</strain>
    </source>
</reference>
<keyword evidence="3" id="KW-1185">Reference proteome</keyword>
<feature type="non-terminal residue" evidence="2">
    <location>
        <position position="1"/>
    </location>
</feature>
<evidence type="ECO:0000259" key="1">
    <source>
        <dbReference type="Pfam" id="PF14309"/>
    </source>
</evidence>
<dbReference type="Pfam" id="PF14309">
    <property type="entry name" value="DUF4378"/>
    <property type="match status" value="1"/>
</dbReference>
<proteinExistence type="predicted"/>
<evidence type="ECO:0000313" key="2">
    <source>
        <dbReference type="EMBL" id="KAI5424537.1"/>
    </source>
</evidence>
<comment type="caution">
    <text evidence="2">The sequence shown here is derived from an EMBL/GenBank/DDBJ whole genome shotgun (WGS) entry which is preliminary data.</text>
</comment>